<sequence length="70" mass="8067">MKEYIPIFLVSFVIGMVCVYFSPMEYKTVMVYPSPENVKKIQYKDKAGQCFDFSARLVDCTSDAKKIPVQ</sequence>
<accession>A0A6C0HZB7</accession>
<keyword evidence="1" id="KW-0812">Transmembrane</keyword>
<evidence type="ECO:0000256" key="1">
    <source>
        <dbReference type="SAM" id="Phobius"/>
    </source>
</evidence>
<keyword evidence="1" id="KW-1133">Transmembrane helix</keyword>
<feature type="transmembrane region" description="Helical" evidence="1">
    <location>
        <begin position="6"/>
        <end position="23"/>
    </location>
</feature>
<evidence type="ECO:0000313" key="2">
    <source>
        <dbReference type="EMBL" id="QHT85486.1"/>
    </source>
</evidence>
<protein>
    <submittedName>
        <fullName evidence="2">Uncharacterized protein</fullName>
    </submittedName>
</protein>
<name>A0A6C0HZB7_9ZZZZ</name>
<dbReference type="AlphaFoldDB" id="A0A6C0HZB7"/>
<reference evidence="2" key="1">
    <citation type="journal article" date="2020" name="Nature">
        <title>Giant virus diversity and host interactions through global metagenomics.</title>
        <authorList>
            <person name="Schulz F."/>
            <person name="Roux S."/>
            <person name="Paez-Espino D."/>
            <person name="Jungbluth S."/>
            <person name="Walsh D.A."/>
            <person name="Denef V.J."/>
            <person name="McMahon K.D."/>
            <person name="Konstantinidis K.T."/>
            <person name="Eloe-Fadrosh E.A."/>
            <person name="Kyrpides N.C."/>
            <person name="Woyke T."/>
        </authorList>
    </citation>
    <scope>NUCLEOTIDE SEQUENCE</scope>
    <source>
        <strain evidence="2">GVMAG-M-3300023184-17</strain>
    </source>
</reference>
<dbReference type="EMBL" id="MN740041">
    <property type="protein sequence ID" value="QHT85486.1"/>
    <property type="molecule type" value="Genomic_DNA"/>
</dbReference>
<proteinExistence type="predicted"/>
<organism evidence="2">
    <name type="scientific">viral metagenome</name>
    <dbReference type="NCBI Taxonomy" id="1070528"/>
    <lineage>
        <taxon>unclassified sequences</taxon>
        <taxon>metagenomes</taxon>
        <taxon>organismal metagenomes</taxon>
    </lineage>
</organism>
<keyword evidence="1" id="KW-0472">Membrane</keyword>